<dbReference type="AlphaFoldDB" id="A0A914P9Q6"/>
<dbReference type="PANTHER" id="PTHR11409">
    <property type="entry name" value="ADENOSINE DEAMINASE"/>
    <property type="match status" value="1"/>
</dbReference>
<keyword evidence="6" id="KW-0862">Zinc</keyword>
<dbReference type="GO" id="GO:0006154">
    <property type="term" value="P:adenosine catabolic process"/>
    <property type="evidence" value="ECO:0007669"/>
    <property type="project" value="TreeGrafter"/>
</dbReference>
<protein>
    <recommendedName>
        <fullName evidence="3">adenosine deaminase</fullName>
        <ecNumber evidence="3">3.5.4.4</ecNumber>
    </recommendedName>
</protein>
<keyword evidence="4" id="KW-0479">Metal-binding</keyword>
<proteinExistence type="inferred from homology"/>
<evidence type="ECO:0000256" key="3">
    <source>
        <dbReference type="ARBA" id="ARBA00012784"/>
    </source>
</evidence>
<evidence type="ECO:0000256" key="2">
    <source>
        <dbReference type="ARBA" id="ARBA00006676"/>
    </source>
</evidence>
<dbReference type="InterPro" id="IPR032466">
    <property type="entry name" value="Metal_Hydrolase"/>
</dbReference>
<dbReference type="GO" id="GO:0005829">
    <property type="term" value="C:cytosol"/>
    <property type="evidence" value="ECO:0007669"/>
    <property type="project" value="TreeGrafter"/>
</dbReference>
<dbReference type="GO" id="GO:0046103">
    <property type="term" value="P:inosine biosynthetic process"/>
    <property type="evidence" value="ECO:0007669"/>
    <property type="project" value="TreeGrafter"/>
</dbReference>
<dbReference type="GO" id="GO:0009897">
    <property type="term" value="C:external side of plasma membrane"/>
    <property type="evidence" value="ECO:0007669"/>
    <property type="project" value="TreeGrafter"/>
</dbReference>
<dbReference type="Gene3D" id="3.20.20.140">
    <property type="entry name" value="Metal-dependent hydrolases"/>
    <property type="match status" value="1"/>
</dbReference>
<name>A0A914P9Q6_9BILA</name>
<dbReference type="GO" id="GO:0060169">
    <property type="term" value="P:negative regulation of adenosine receptor signaling pathway"/>
    <property type="evidence" value="ECO:0007669"/>
    <property type="project" value="TreeGrafter"/>
</dbReference>
<comment type="similarity">
    <text evidence="2">Belongs to the metallo-dependent hydrolases superfamily. Adenosine and AMP deaminases family.</text>
</comment>
<dbReference type="Pfam" id="PF00962">
    <property type="entry name" value="A_deaminase"/>
    <property type="match status" value="1"/>
</dbReference>
<evidence type="ECO:0000313" key="9">
    <source>
        <dbReference type="WBParaSite" id="PDA_v2.g11983.t1"/>
    </source>
</evidence>
<dbReference type="GO" id="GO:0004000">
    <property type="term" value="F:adenosine deaminase activity"/>
    <property type="evidence" value="ECO:0007669"/>
    <property type="project" value="TreeGrafter"/>
</dbReference>
<reference evidence="9" key="1">
    <citation type="submission" date="2022-11" db="UniProtKB">
        <authorList>
            <consortium name="WormBaseParasite"/>
        </authorList>
    </citation>
    <scope>IDENTIFICATION</scope>
</reference>
<accession>A0A914P9Q6</accession>
<keyword evidence="5" id="KW-0378">Hydrolase</keyword>
<dbReference type="GO" id="GO:0043103">
    <property type="term" value="P:hypoxanthine salvage"/>
    <property type="evidence" value="ECO:0007669"/>
    <property type="project" value="TreeGrafter"/>
</dbReference>
<dbReference type="EC" id="3.5.4.4" evidence="3"/>
<organism evidence="8 9">
    <name type="scientific">Panagrolaimus davidi</name>
    <dbReference type="NCBI Taxonomy" id="227884"/>
    <lineage>
        <taxon>Eukaryota</taxon>
        <taxon>Metazoa</taxon>
        <taxon>Ecdysozoa</taxon>
        <taxon>Nematoda</taxon>
        <taxon>Chromadorea</taxon>
        <taxon>Rhabditida</taxon>
        <taxon>Tylenchina</taxon>
        <taxon>Panagrolaimomorpha</taxon>
        <taxon>Panagrolaimoidea</taxon>
        <taxon>Panagrolaimidae</taxon>
        <taxon>Panagrolaimus</taxon>
    </lineage>
</organism>
<evidence type="ECO:0000256" key="6">
    <source>
        <dbReference type="ARBA" id="ARBA00022833"/>
    </source>
</evidence>
<feature type="domain" description="Adenosine deaminase" evidence="7">
    <location>
        <begin position="14"/>
        <end position="107"/>
    </location>
</feature>
<dbReference type="WBParaSite" id="PDA_v2.g11983.t1">
    <property type="protein sequence ID" value="PDA_v2.g11983.t1"/>
    <property type="gene ID" value="PDA_v2.g11983"/>
</dbReference>
<dbReference type="InterPro" id="IPR006330">
    <property type="entry name" value="Ado/ade_deaminase"/>
</dbReference>
<dbReference type="SUPFAM" id="SSF51556">
    <property type="entry name" value="Metallo-dependent hydrolases"/>
    <property type="match status" value="1"/>
</dbReference>
<evidence type="ECO:0000313" key="8">
    <source>
        <dbReference type="Proteomes" id="UP000887578"/>
    </source>
</evidence>
<dbReference type="Proteomes" id="UP000887578">
    <property type="component" value="Unplaced"/>
</dbReference>
<evidence type="ECO:0000256" key="1">
    <source>
        <dbReference type="ARBA" id="ARBA00001947"/>
    </source>
</evidence>
<evidence type="ECO:0000259" key="7">
    <source>
        <dbReference type="Pfam" id="PF00962"/>
    </source>
</evidence>
<evidence type="ECO:0000256" key="5">
    <source>
        <dbReference type="ARBA" id="ARBA00022801"/>
    </source>
</evidence>
<dbReference type="InterPro" id="IPR001365">
    <property type="entry name" value="A_deaminase_dom"/>
</dbReference>
<sequence length="108" mass="11998">MGSSSAAADEFNFPKIELHLHLDGAVRHSTIFELAKKKKIDLHGAKSVEDVKKLLVTHQPANLAKVLAAFDIFIPVIKNDASALERIAYETCEDQSKAGVIYFEGRYR</sequence>
<evidence type="ECO:0000256" key="4">
    <source>
        <dbReference type="ARBA" id="ARBA00022723"/>
    </source>
</evidence>
<dbReference type="PANTHER" id="PTHR11409:SF43">
    <property type="entry name" value="ADENOSINE DEAMINASE"/>
    <property type="match status" value="1"/>
</dbReference>
<keyword evidence="8" id="KW-1185">Reference proteome</keyword>
<comment type="cofactor">
    <cofactor evidence="1">
        <name>Zn(2+)</name>
        <dbReference type="ChEBI" id="CHEBI:29105"/>
    </cofactor>
</comment>
<dbReference type="GO" id="GO:0046872">
    <property type="term" value="F:metal ion binding"/>
    <property type="evidence" value="ECO:0007669"/>
    <property type="project" value="UniProtKB-KW"/>
</dbReference>